<comment type="caution">
    <text evidence="1">The sequence shown here is derived from an EMBL/GenBank/DDBJ whole genome shotgun (WGS) entry which is preliminary data.</text>
</comment>
<protein>
    <recommendedName>
        <fullName evidence="3">Nucleotidyltransferase</fullName>
    </recommendedName>
</protein>
<evidence type="ECO:0000313" key="2">
    <source>
        <dbReference type="Proteomes" id="UP000178481"/>
    </source>
</evidence>
<reference evidence="1 2" key="1">
    <citation type="journal article" date="2016" name="Nat. Commun.">
        <title>Thousands of microbial genomes shed light on interconnected biogeochemical processes in an aquifer system.</title>
        <authorList>
            <person name="Anantharaman K."/>
            <person name="Brown C.T."/>
            <person name="Hug L.A."/>
            <person name="Sharon I."/>
            <person name="Castelle C.J."/>
            <person name="Probst A.J."/>
            <person name="Thomas B.C."/>
            <person name="Singh A."/>
            <person name="Wilkins M.J."/>
            <person name="Karaoz U."/>
            <person name="Brodie E.L."/>
            <person name="Williams K.H."/>
            <person name="Hubbard S.S."/>
            <person name="Banfield J.F."/>
        </authorList>
    </citation>
    <scope>NUCLEOTIDE SEQUENCE [LARGE SCALE GENOMIC DNA]</scope>
</reference>
<accession>A0A1G2QH76</accession>
<sequence length="204" mass="24082">MHKEVLTKEQERLLPLVTKFTEKFGLVGGTAIALQIGHRRSIDFDLFSLEGFDNHKIKKIVKNGLWEIDKIYSDEEGQFTFFIDGVQFTFFEYPFKIEFPEYLDKFLRMPDLLTLAAMKAYALGRRTKWKDYVDLYFIIKDHHSLVEIAEKGREIFAGEFNEKIFREQLGYFQDINYSEVVEFLPGFEVSEQEIKDKLTAFSLE</sequence>
<proteinExistence type="predicted"/>
<organism evidence="1 2">
    <name type="scientific">Candidatus Vogelbacteria bacterium RIFOXYD1_FULL_42_15</name>
    <dbReference type="NCBI Taxonomy" id="1802437"/>
    <lineage>
        <taxon>Bacteria</taxon>
        <taxon>Candidatus Vogeliibacteriota</taxon>
    </lineage>
</organism>
<dbReference type="EMBL" id="MHTI01000012">
    <property type="protein sequence ID" value="OHA59984.1"/>
    <property type="molecule type" value="Genomic_DNA"/>
</dbReference>
<dbReference type="Pfam" id="PF08843">
    <property type="entry name" value="AbiEii"/>
    <property type="match status" value="1"/>
</dbReference>
<dbReference type="InterPro" id="IPR014942">
    <property type="entry name" value="AbiEii"/>
</dbReference>
<name>A0A1G2QH76_9BACT</name>
<evidence type="ECO:0000313" key="1">
    <source>
        <dbReference type="EMBL" id="OHA59984.1"/>
    </source>
</evidence>
<dbReference type="Proteomes" id="UP000178481">
    <property type="component" value="Unassembled WGS sequence"/>
</dbReference>
<evidence type="ECO:0008006" key="3">
    <source>
        <dbReference type="Google" id="ProtNLM"/>
    </source>
</evidence>
<gene>
    <name evidence="1" type="ORF">A2607_01705</name>
</gene>
<dbReference type="AlphaFoldDB" id="A0A1G2QH76"/>